<dbReference type="EMBL" id="OD564937">
    <property type="protein sequence ID" value="CAD7440312.1"/>
    <property type="molecule type" value="Genomic_DNA"/>
</dbReference>
<proteinExistence type="predicted"/>
<protein>
    <submittedName>
        <fullName evidence="1">Uncharacterized protein</fullName>
    </submittedName>
</protein>
<dbReference type="AlphaFoldDB" id="A0A7R9HXX5"/>
<organism evidence="1">
    <name type="scientific">Timema bartmani</name>
    <dbReference type="NCBI Taxonomy" id="61472"/>
    <lineage>
        <taxon>Eukaryota</taxon>
        <taxon>Metazoa</taxon>
        <taxon>Ecdysozoa</taxon>
        <taxon>Arthropoda</taxon>
        <taxon>Hexapoda</taxon>
        <taxon>Insecta</taxon>
        <taxon>Pterygota</taxon>
        <taxon>Neoptera</taxon>
        <taxon>Polyneoptera</taxon>
        <taxon>Phasmatodea</taxon>
        <taxon>Timematodea</taxon>
        <taxon>Timematoidea</taxon>
        <taxon>Timematidae</taxon>
        <taxon>Timema</taxon>
    </lineage>
</organism>
<evidence type="ECO:0000313" key="1">
    <source>
        <dbReference type="EMBL" id="CAD7440312.1"/>
    </source>
</evidence>
<reference evidence="1" key="1">
    <citation type="submission" date="2020-11" db="EMBL/GenBank/DDBJ databases">
        <authorList>
            <person name="Tran Van P."/>
        </authorList>
    </citation>
    <scope>NUCLEOTIDE SEQUENCE</scope>
</reference>
<name>A0A7R9HXX5_9NEOP</name>
<accession>A0A7R9HXX5</accession>
<gene>
    <name evidence="1" type="ORF">TBIB3V08_LOCUS2835</name>
</gene>
<sequence length="76" mass="8789">MSLTAENVPLPTARDLWKGSSYRSPTMKTLVELYRLDEGAAGELRPHELVTSIERQELRKFGYYEGCWHEMMIVSI</sequence>